<feature type="compositionally biased region" description="Polar residues" evidence="3">
    <location>
        <begin position="221"/>
        <end position="230"/>
    </location>
</feature>
<feature type="region of interest" description="Disordered" evidence="3">
    <location>
        <begin position="1"/>
        <end position="152"/>
    </location>
</feature>
<feature type="compositionally biased region" description="Basic and acidic residues" evidence="3">
    <location>
        <begin position="249"/>
        <end position="259"/>
    </location>
</feature>
<sequence length="992" mass="110667">MGKKANRKQQHQQQLQQKQQQKAERAAALPAQMNGVEEEEKEEAAAAEAVDGEERRADVPAGDDATPDDVAEDGDGVHDDATTEDSAAAGGDDVVDQVPDGATRGDAVVLEGGDDNVDDDDDDEAYEDAEFAPPPLARGRSSSSVGAWHTDEDEEGLIVDFLDKSTDEAEARLAARRQARAEAREIRMRELERQQKEADENADRLYDMHPETALRTPPVRSVSQPRTPVVNNSGSSGGSGGSNHQWSRRSSEDSLEDGHGGGGGTPCPERDGRSVRDLRHELKEVEDKFRKAMIQNAQLDNEKASYTYQVELLKDKVEDLEVAYAQLQRENREKCREADQLKRLTQRMKEDLEMCRAALEERDRLIQEQGLVIVGDEGDLDGCEDGEKRTPRKALVSVESAEMLQKAGEGSLDVRLRKVAEERNELLDQIRHLKLELEEERSRHRNGPRTLNGPPDSDMEDIQREAQKLLGDYKFKLQKAEQDVSTLQANVARLESQVIRYKSAAETAEKVEDELKVEKRKLQREELEDLSDAGNSDILSNGDEVVSDESECCDVIEKVEEIDDPKEYGDDGEEENEKEQDFWSILGGDHGSEALIERHRVNTNDIMEMDAGNGKTCFRNSASESSLEKEENESEDDPFEAISATGVLPGVEDDEVQNSTQTILIKNDVGLCCKEEGEDVDFWAKLQESEGPSSLVNPNEFEDMYDSNSWSLLGSSTSFPDGLLSDSGPAPSEHFTVEKRNDECDPLGFLDGISLWEETDHFSLPDSQVLNNTTGEIDALDYLDGVTIWEMAIGNYENGLPTEEEVSVREPSIHGMEKDDVFLTDLQSETLNVENEARLSPDEEISDENGTISPTPGADDRSPINHEIKIDISGRDCPAARIVSSTRFPRHSMIPKPKKQNLQQQKADHCPADSELPTPNVTVNALDRFASTPAKPRDRDRGQRRRGRGRGSLFFLSFVFFLHCSLFFPQFLSMCTCIWVCLPLWYPIIQPT</sequence>
<keyword evidence="4" id="KW-1133">Transmembrane helix</keyword>
<feature type="compositionally biased region" description="Low complexity" evidence="3">
    <location>
        <begin position="11"/>
        <end position="20"/>
    </location>
</feature>
<proteinExistence type="inferred from homology"/>
<dbReference type="Proteomes" id="UP001075354">
    <property type="component" value="Chromosome 6"/>
</dbReference>
<keyword evidence="4" id="KW-0812">Transmembrane</keyword>
<dbReference type="Pfam" id="PF09738">
    <property type="entry name" value="LRRFIP"/>
    <property type="match status" value="1"/>
</dbReference>
<name>A0AAV7XQJ4_9NEOP</name>
<dbReference type="Gene3D" id="1.20.5.4090">
    <property type="match status" value="1"/>
</dbReference>
<comment type="similarity">
    <text evidence="1">Belongs to the LRRFIP family.</text>
</comment>
<evidence type="ECO:0000256" key="2">
    <source>
        <dbReference type="ARBA" id="ARBA00023054"/>
    </source>
</evidence>
<gene>
    <name evidence="5" type="ORF">ONE63_008693</name>
</gene>
<feature type="compositionally biased region" description="Low complexity" evidence="3">
    <location>
        <begin position="87"/>
        <end position="102"/>
    </location>
</feature>
<feature type="compositionally biased region" description="Basic residues" evidence="3">
    <location>
        <begin position="1"/>
        <end position="10"/>
    </location>
</feature>
<accession>A0AAV7XQJ4</accession>
<feature type="region of interest" description="Disordered" evidence="3">
    <location>
        <begin position="439"/>
        <end position="460"/>
    </location>
</feature>
<reference evidence="5" key="1">
    <citation type="submission" date="2022-12" db="EMBL/GenBank/DDBJ databases">
        <title>Chromosome-level genome assembly of the bean flower thrips Megalurothrips usitatus.</title>
        <authorList>
            <person name="Ma L."/>
            <person name="Liu Q."/>
            <person name="Li H."/>
            <person name="Cai W."/>
        </authorList>
    </citation>
    <scope>NUCLEOTIDE SEQUENCE</scope>
    <source>
        <strain evidence="5">Cailab_2022a</strain>
    </source>
</reference>
<dbReference type="PANTHER" id="PTHR19212:SF0">
    <property type="entry name" value="LD07988P"/>
    <property type="match status" value="1"/>
</dbReference>
<feature type="compositionally biased region" description="Acidic residues" evidence="3">
    <location>
        <begin position="65"/>
        <end position="74"/>
    </location>
</feature>
<evidence type="ECO:0008006" key="7">
    <source>
        <dbReference type="Google" id="ProtNLM"/>
    </source>
</evidence>
<keyword evidence="6" id="KW-1185">Reference proteome</keyword>
<feature type="compositionally biased region" description="Basic and acidic residues" evidence="3">
    <location>
        <begin position="187"/>
        <end position="212"/>
    </location>
</feature>
<dbReference type="InterPro" id="IPR019139">
    <property type="entry name" value="LRRFIP1/2"/>
</dbReference>
<evidence type="ECO:0000313" key="6">
    <source>
        <dbReference type="Proteomes" id="UP001075354"/>
    </source>
</evidence>
<feature type="region of interest" description="Disordered" evidence="3">
    <location>
        <begin position="615"/>
        <end position="638"/>
    </location>
</feature>
<comment type="caution">
    <text evidence="5">The sequence shown here is derived from an EMBL/GenBank/DDBJ whole genome shotgun (WGS) entry which is preliminary data.</text>
</comment>
<feature type="region of interest" description="Disordered" evidence="3">
    <location>
        <begin position="926"/>
        <end position="946"/>
    </location>
</feature>
<feature type="compositionally biased region" description="Acidic residues" evidence="3">
    <location>
        <begin position="112"/>
        <end position="130"/>
    </location>
</feature>
<keyword evidence="2" id="KW-0175">Coiled coil</keyword>
<evidence type="ECO:0000256" key="1">
    <source>
        <dbReference type="ARBA" id="ARBA00008275"/>
    </source>
</evidence>
<evidence type="ECO:0000313" key="5">
    <source>
        <dbReference type="EMBL" id="KAJ1527162.1"/>
    </source>
</evidence>
<protein>
    <recommendedName>
        <fullName evidence="7">Leucine-rich repeat flightless-interacting protein 2</fullName>
    </recommendedName>
</protein>
<feature type="compositionally biased region" description="Acidic residues" evidence="3">
    <location>
        <begin position="545"/>
        <end position="554"/>
    </location>
</feature>
<evidence type="ECO:0000256" key="4">
    <source>
        <dbReference type="SAM" id="Phobius"/>
    </source>
</evidence>
<feature type="transmembrane region" description="Helical" evidence="4">
    <location>
        <begin position="953"/>
        <end position="986"/>
    </location>
</feature>
<dbReference type="AlphaFoldDB" id="A0AAV7XQJ4"/>
<keyword evidence="4" id="KW-0472">Membrane</keyword>
<feature type="compositionally biased region" description="Basic and acidic residues" evidence="3">
    <location>
        <begin position="268"/>
        <end position="279"/>
    </location>
</feature>
<feature type="compositionally biased region" description="Basic and acidic residues" evidence="3">
    <location>
        <begin position="555"/>
        <end position="569"/>
    </location>
</feature>
<dbReference type="EMBL" id="JAPTSV010000006">
    <property type="protein sequence ID" value="KAJ1527162.1"/>
    <property type="molecule type" value="Genomic_DNA"/>
</dbReference>
<organism evidence="5 6">
    <name type="scientific">Megalurothrips usitatus</name>
    <name type="common">bean blossom thrips</name>
    <dbReference type="NCBI Taxonomy" id="439358"/>
    <lineage>
        <taxon>Eukaryota</taxon>
        <taxon>Metazoa</taxon>
        <taxon>Ecdysozoa</taxon>
        <taxon>Arthropoda</taxon>
        <taxon>Hexapoda</taxon>
        <taxon>Insecta</taxon>
        <taxon>Pterygota</taxon>
        <taxon>Neoptera</taxon>
        <taxon>Paraneoptera</taxon>
        <taxon>Thysanoptera</taxon>
        <taxon>Terebrantia</taxon>
        <taxon>Thripoidea</taxon>
        <taxon>Thripidae</taxon>
        <taxon>Megalurothrips</taxon>
    </lineage>
</organism>
<feature type="region of interest" description="Disordered" evidence="3">
    <location>
        <begin position="525"/>
        <end position="579"/>
    </location>
</feature>
<evidence type="ECO:0000256" key="3">
    <source>
        <dbReference type="SAM" id="MobiDB-lite"/>
    </source>
</evidence>
<feature type="region of interest" description="Disordered" evidence="3">
    <location>
        <begin position="187"/>
        <end position="279"/>
    </location>
</feature>
<dbReference type="PANTHER" id="PTHR19212">
    <property type="entry name" value="LEUCINE RICH REPEAT IN FLII INTERACTING PROTEIN"/>
    <property type="match status" value="1"/>
</dbReference>
<dbReference type="GO" id="GO:0006355">
    <property type="term" value="P:regulation of DNA-templated transcription"/>
    <property type="evidence" value="ECO:0007669"/>
    <property type="project" value="InterPro"/>
</dbReference>
<feature type="region of interest" description="Disordered" evidence="3">
    <location>
        <begin position="836"/>
        <end position="864"/>
    </location>
</feature>